<gene>
    <name evidence="2" type="ORF">HPB48_020200</name>
</gene>
<dbReference type="AlphaFoldDB" id="A0A9J6G7Q7"/>
<sequence>MGVLREQSQKAEYRRGSNQAAPGIAPRSLAEEVSTKNPVAHRGTSITADMTTSIEVLIEGSVQPLLEMGSESLAG</sequence>
<evidence type="ECO:0000313" key="3">
    <source>
        <dbReference type="Proteomes" id="UP000821853"/>
    </source>
</evidence>
<name>A0A9J6G7Q7_HAELO</name>
<evidence type="ECO:0000256" key="1">
    <source>
        <dbReference type="SAM" id="MobiDB-lite"/>
    </source>
</evidence>
<comment type="caution">
    <text evidence="2">The sequence shown here is derived from an EMBL/GenBank/DDBJ whole genome shotgun (WGS) entry which is preliminary data.</text>
</comment>
<feature type="region of interest" description="Disordered" evidence="1">
    <location>
        <begin position="1"/>
        <end position="45"/>
    </location>
</feature>
<dbReference type="EMBL" id="JABSTR010000005">
    <property type="protein sequence ID" value="KAH9371474.1"/>
    <property type="molecule type" value="Genomic_DNA"/>
</dbReference>
<accession>A0A9J6G7Q7</accession>
<evidence type="ECO:0000313" key="2">
    <source>
        <dbReference type="EMBL" id="KAH9371474.1"/>
    </source>
</evidence>
<protein>
    <submittedName>
        <fullName evidence="2">Uncharacterized protein</fullName>
    </submittedName>
</protein>
<dbReference type="Proteomes" id="UP000821853">
    <property type="component" value="Chromosome 3"/>
</dbReference>
<dbReference type="VEuPathDB" id="VectorBase:HLOH_055350"/>
<keyword evidence="3" id="KW-1185">Reference proteome</keyword>
<organism evidence="2 3">
    <name type="scientific">Haemaphysalis longicornis</name>
    <name type="common">Bush tick</name>
    <dbReference type="NCBI Taxonomy" id="44386"/>
    <lineage>
        <taxon>Eukaryota</taxon>
        <taxon>Metazoa</taxon>
        <taxon>Ecdysozoa</taxon>
        <taxon>Arthropoda</taxon>
        <taxon>Chelicerata</taxon>
        <taxon>Arachnida</taxon>
        <taxon>Acari</taxon>
        <taxon>Parasitiformes</taxon>
        <taxon>Ixodida</taxon>
        <taxon>Ixodoidea</taxon>
        <taxon>Ixodidae</taxon>
        <taxon>Haemaphysalinae</taxon>
        <taxon>Haemaphysalis</taxon>
    </lineage>
</organism>
<reference evidence="2 3" key="1">
    <citation type="journal article" date="2020" name="Cell">
        <title>Large-Scale Comparative Analyses of Tick Genomes Elucidate Their Genetic Diversity and Vector Capacities.</title>
        <authorList>
            <consortium name="Tick Genome and Microbiome Consortium (TIGMIC)"/>
            <person name="Jia N."/>
            <person name="Wang J."/>
            <person name="Shi W."/>
            <person name="Du L."/>
            <person name="Sun Y."/>
            <person name="Zhan W."/>
            <person name="Jiang J.F."/>
            <person name="Wang Q."/>
            <person name="Zhang B."/>
            <person name="Ji P."/>
            <person name="Bell-Sakyi L."/>
            <person name="Cui X.M."/>
            <person name="Yuan T.T."/>
            <person name="Jiang B.G."/>
            <person name="Yang W.F."/>
            <person name="Lam T.T."/>
            <person name="Chang Q.C."/>
            <person name="Ding S.J."/>
            <person name="Wang X.J."/>
            <person name="Zhu J.G."/>
            <person name="Ruan X.D."/>
            <person name="Zhao L."/>
            <person name="Wei J.T."/>
            <person name="Ye R.Z."/>
            <person name="Que T.C."/>
            <person name="Du C.H."/>
            <person name="Zhou Y.H."/>
            <person name="Cheng J.X."/>
            <person name="Dai P.F."/>
            <person name="Guo W.B."/>
            <person name="Han X.H."/>
            <person name="Huang E.J."/>
            <person name="Li L.F."/>
            <person name="Wei W."/>
            <person name="Gao Y.C."/>
            <person name="Liu J.Z."/>
            <person name="Shao H.Z."/>
            <person name="Wang X."/>
            <person name="Wang C.C."/>
            <person name="Yang T.C."/>
            <person name="Huo Q.B."/>
            <person name="Li W."/>
            <person name="Chen H.Y."/>
            <person name="Chen S.E."/>
            <person name="Zhou L.G."/>
            <person name="Ni X.B."/>
            <person name="Tian J.H."/>
            <person name="Sheng Y."/>
            <person name="Liu T."/>
            <person name="Pan Y.S."/>
            <person name="Xia L.Y."/>
            <person name="Li J."/>
            <person name="Zhao F."/>
            <person name="Cao W.C."/>
        </authorList>
    </citation>
    <scope>NUCLEOTIDE SEQUENCE [LARGE SCALE GENOMIC DNA]</scope>
    <source>
        <strain evidence="2">HaeL-2018</strain>
    </source>
</reference>
<proteinExistence type="predicted"/>